<dbReference type="Proteomes" id="UP000314986">
    <property type="component" value="Unassembled WGS sequence"/>
</dbReference>
<dbReference type="GO" id="GO:0044208">
    <property type="term" value="P:'de novo' AMP biosynthetic process"/>
    <property type="evidence" value="ECO:0007669"/>
    <property type="project" value="TreeGrafter"/>
</dbReference>
<evidence type="ECO:0008006" key="6">
    <source>
        <dbReference type="Google" id="ProtNLM"/>
    </source>
</evidence>
<dbReference type="InParanoid" id="A0A4W3GQN8"/>
<dbReference type="PANTHER" id="PTHR43172">
    <property type="entry name" value="ADENYLOSUCCINATE LYASE"/>
    <property type="match status" value="1"/>
</dbReference>
<dbReference type="PANTHER" id="PTHR43172:SF1">
    <property type="entry name" value="ADENYLOSUCCINATE LYASE"/>
    <property type="match status" value="1"/>
</dbReference>
<evidence type="ECO:0000256" key="3">
    <source>
        <dbReference type="SAM" id="MobiDB-lite"/>
    </source>
</evidence>
<feature type="region of interest" description="Disordered" evidence="3">
    <location>
        <begin position="1"/>
        <end position="23"/>
    </location>
</feature>
<proteinExistence type="predicted"/>
<keyword evidence="5" id="KW-1185">Reference proteome</keyword>
<dbReference type="SUPFAM" id="SSF48557">
    <property type="entry name" value="L-aspartase-like"/>
    <property type="match status" value="1"/>
</dbReference>
<evidence type="ECO:0000256" key="2">
    <source>
        <dbReference type="ARBA" id="ARBA00023239"/>
    </source>
</evidence>
<dbReference type="Gene3D" id="1.20.200.10">
    <property type="entry name" value="Fumarase/aspartase (Central domain)"/>
    <property type="match status" value="1"/>
</dbReference>
<dbReference type="GO" id="GO:0070626">
    <property type="term" value="F:(S)-2-(5-amino-1-(5-phospho-D-ribosyl)imidazole-4-carboxamido) succinate lyase (fumarate-forming) activity"/>
    <property type="evidence" value="ECO:0007669"/>
    <property type="project" value="TreeGrafter"/>
</dbReference>
<keyword evidence="2" id="KW-0456">Lyase</keyword>
<dbReference type="STRING" id="7868.ENSCMIP00000000379"/>
<reference evidence="5" key="2">
    <citation type="journal article" date="2007" name="PLoS Biol.">
        <title>Survey sequencing and comparative analysis of the elephant shark (Callorhinchus milii) genome.</title>
        <authorList>
            <person name="Venkatesh B."/>
            <person name="Kirkness E.F."/>
            <person name="Loh Y.H."/>
            <person name="Halpern A.L."/>
            <person name="Lee A.P."/>
            <person name="Johnson J."/>
            <person name="Dandona N."/>
            <person name="Viswanathan L.D."/>
            <person name="Tay A."/>
            <person name="Venter J.C."/>
            <person name="Strausberg R.L."/>
            <person name="Brenner S."/>
        </authorList>
    </citation>
    <scope>NUCLEOTIDE SEQUENCE [LARGE SCALE GENOMIC DNA]</scope>
</reference>
<reference evidence="4" key="4">
    <citation type="submission" date="2025-08" db="UniProtKB">
        <authorList>
            <consortium name="Ensembl"/>
        </authorList>
    </citation>
    <scope>IDENTIFICATION</scope>
</reference>
<evidence type="ECO:0000313" key="4">
    <source>
        <dbReference type="Ensembl" id="ENSCMIP00000000379.1"/>
    </source>
</evidence>
<accession>A0A4W3GQN8</accession>
<sequence length="200" mass="21808">MGHQPQPSGLDITTPPPSTSLSLTPSLSLTHSLALTRSLSHNHSHTLTLTITLTLSHPHSLTLSHTLTLSHPLSHTNSATHSLSHKFSTLSHKLTHHLPPPFLSPFSLSLPSLAIALSPPLLSFTPFSPCSPQSPNTPPTLPPSLISYVNSKLFFLFQDLIVLRDGFDILLPKLARVISRLADFAEHYAHLPTLGFTHYQ</sequence>
<evidence type="ECO:0000256" key="1">
    <source>
        <dbReference type="ARBA" id="ARBA00011668"/>
    </source>
</evidence>
<dbReference type="Ensembl" id="ENSCMIT00000000416.1">
    <property type="protein sequence ID" value="ENSCMIP00000000379.1"/>
    <property type="gene ID" value="ENSCMIG00000000290.1"/>
</dbReference>
<reference evidence="5" key="1">
    <citation type="journal article" date="2006" name="Science">
        <title>Ancient noncoding elements conserved in the human genome.</title>
        <authorList>
            <person name="Venkatesh B."/>
            <person name="Kirkness E.F."/>
            <person name="Loh Y.H."/>
            <person name="Halpern A.L."/>
            <person name="Lee A.P."/>
            <person name="Johnson J."/>
            <person name="Dandona N."/>
            <person name="Viswanathan L.D."/>
            <person name="Tay A."/>
            <person name="Venter J.C."/>
            <person name="Strausberg R.L."/>
            <person name="Brenner S."/>
        </authorList>
    </citation>
    <scope>NUCLEOTIDE SEQUENCE [LARGE SCALE GENOMIC DNA]</scope>
</reference>
<organism evidence="4 5">
    <name type="scientific">Callorhinchus milii</name>
    <name type="common">Ghost shark</name>
    <dbReference type="NCBI Taxonomy" id="7868"/>
    <lineage>
        <taxon>Eukaryota</taxon>
        <taxon>Metazoa</taxon>
        <taxon>Chordata</taxon>
        <taxon>Craniata</taxon>
        <taxon>Vertebrata</taxon>
        <taxon>Chondrichthyes</taxon>
        <taxon>Holocephali</taxon>
        <taxon>Chimaeriformes</taxon>
        <taxon>Callorhinchidae</taxon>
        <taxon>Callorhinchus</taxon>
    </lineage>
</organism>
<dbReference type="GO" id="GO:0004018">
    <property type="term" value="F:N6-(1,2-dicarboxyethyl)AMP AMP-lyase (fumarate-forming) activity"/>
    <property type="evidence" value="ECO:0007669"/>
    <property type="project" value="TreeGrafter"/>
</dbReference>
<name>A0A4W3GQN8_CALMI</name>
<reference evidence="4" key="5">
    <citation type="submission" date="2025-09" db="UniProtKB">
        <authorList>
            <consortium name="Ensembl"/>
        </authorList>
    </citation>
    <scope>IDENTIFICATION</scope>
</reference>
<dbReference type="InterPro" id="IPR008948">
    <property type="entry name" value="L-Aspartase-like"/>
</dbReference>
<dbReference type="AlphaFoldDB" id="A0A4W3GQN8"/>
<comment type="subunit">
    <text evidence="1">Homotetramer. Residues from neighboring subunits contribute catalytic and substrate-binding residues to each active site.</text>
</comment>
<dbReference type="GO" id="GO:0005829">
    <property type="term" value="C:cytosol"/>
    <property type="evidence" value="ECO:0007669"/>
    <property type="project" value="TreeGrafter"/>
</dbReference>
<protein>
    <recommendedName>
        <fullName evidence="6">Fumarate lyase N-terminal domain-containing protein</fullName>
    </recommendedName>
</protein>
<evidence type="ECO:0000313" key="5">
    <source>
        <dbReference type="Proteomes" id="UP000314986"/>
    </source>
</evidence>
<reference evidence="5" key="3">
    <citation type="journal article" date="2014" name="Nature">
        <title>Elephant shark genome provides unique insights into gnathostome evolution.</title>
        <authorList>
            <consortium name="International Elephant Shark Genome Sequencing Consortium"/>
            <person name="Venkatesh B."/>
            <person name="Lee A.P."/>
            <person name="Ravi V."/>
            <person name="Maurya A.K."/>
            <person name="Lian M.M."/>
            <person name="Swann J.B."/>
            <person name="Ohta Y."/>
            <person name="Flajnik M.F."/>
            <person name="Sutoh Y."/>
            <person name="Kasahara M."/>
            <person name="Hoon S."/>
            <person name="Gangu V."/>
            <person name="Roy S.W."/>
            <person name="Irimia M."/>
            <person name="Korzh V."/>
            <person name="Kondrychyn I."/>
            <person name="Lim Z.W."/>
            <person name="Tay B.H."/>
            <person name="Tohari S."/>
            <person name="Kong K.W."/>
            <person name="Ho S."/>
            <person name="Lorente-Galdos B."/>
            <person name="Quilez J."/>
            <person name="Marques-Bonet T."/>
            <person name="Raney B.J."/>
            <person name="Ingham P.W."/>
            <person name="Tay A."/>
            <person name="Hillier L.W."/>
            <person name="Minx P."/>
            <person name="Boehm T."/>
            <person name="Wilson R.K."/>
            <person name="Brenner S."/>
            <person name="Warren W.C."/>
        </authorList>
    </citation>
    <scope>NUCLEOTIDE SEQUENCE [LARGE SCALE GENOMIC DNA]</scope>
</reference>